<keyword evidence="2" id="KW-1185">Reference proteome</keyword>
<evidence type="ECO:0000313" key="2">
    <source>
        <dbReference type="Proteomes" id="UP000296201"/>
    </source>
</evidence>
<accession>A0A4P7NY23</accession>
<name>A0A4P7NY23_9GAMM</name>
<dbReference type="Proteomes" id="UP000296201">
    <property type="component" value="Chromosome"/>
</dbReference>
<gene>
    <name evidence="1" type="ORF">GHNINEIG_00528</name>
</gene>
<dbReference type="EMBL" id="CP032096">
    <property type="protein sequence ID" value="QBZ82498.1"/>
    <property type="molecule type" value="Genomic_DNA"/>
</dbReference>
<sequence length="57" mass="6831">MIKLPKDDICEYPAYLFWKMQSRLTKLANHLEKIHKTSSSEQLIKPELLDKPHYCKE</sequence>
<proteinExistence type="predicted"/>
<dbReference type="AlphaFoldDB" id="A0A4P7NY23"/>
<organism evidence="1 2">
    <name type="scientific">Hydrogenovibrio crunogenus</name>
    <dbReference type="NCBI Taxonomy" id="39765"/>
    <lineage>
        <taxon>Bacteria</taxon>
        <taxon>Pseudomonadati</taxon>
        <taxon>Pseudomonadota</taxon>
        <taxon>Gammaproteobacteria</taxon>
        <taxon>Thiotrichales</taxon>
        <taxon>Piscirickettsiaceae</taxon>
        <taxon>Hydrogenovibrio</taxon>
    </lineage>
</organism>
<evidence type="ECO:0000313" key="1">
    <source>
        <dbReference type="EMBL" id="QBZ82498.1"/>
    </source>
</evidence>
<protein>
    <submittedName>
        <fullName evidence="1">Uncharacterized protein</fullName>
    </submittedName>
</protein>
<reference evidence="1 2" key="1">
    <citation type="submission" date="2018-08" db="EMBL/GenBank/DDBJ databases">
        <title>Horizontal acquisition of hydrogen conversion ability and other habitat adaptations in Hydrogenovibrio crunogenus strains.</title>
        <authorList>
            <person name="Gonnella G."/>
            <person name="Adam N."/>
            <person name="Perner M."/>
        </authorList>
    </citation>
    <scope>NUCLEOTIDE SEQUENCE [LARGE SCALE GENOMIC DNA]</scope>
    <source>
        <strain evidence="1 2">SP-41</strain>
    </source>
</reference>
<dbReference type="RefSeq" id="WP_189636911.1">
    <property type="nucleotide sequence ID" value="NZ_CP032096.1"/>
</dbReference>